<organism evidence="1 2">
    <name type="scientific">Musa troglodytarum</name>
    <name type="common">fe'i banana</name>
    <dbReference type="NCBI Taxonomy" id="320322"/>
    <lineage>
        <taxon>Eukaryota</taxon>
        <taxon>Viridiplantae</taxon>
        <taxon>Streptophyta</taxon>
        <taxon>Embryophyta</taxon>
        <taxon>Tracheophyta</taxon>
        <taxon>Spermatophyta</taxon>
        <taxon>Magnoliopsida</taxon>
        <taxon>Liliopsida</taxon>
        <taxon>Zingiberales</taxon>
        <taxon>Musaceae</taxon>
        <taxon>Musa</taxon>
    </lineage>
</organism>
<sequence>MAFWFKDMAIAHSQDNNQQVQSAATNQWIYNPRLVAAAKSTSVAWKLHKEGMKSGIVTGIHALLMFNDTTRRTVVVSPKMELRTIKAGGELAQPDSDVYKEN</sequence>
<dbReference type="EMBL" id="CP097504">
    <property type="protein sequence ID" value="URD87931.1"/>
    <property type="molecule type" value="Genomic_DNA"/>
</dbReference>
<protein>
    <submittedName>
        <fullName evidence="1">Uncharacterized protein</fullName>
    </submittedName>
</protein>
<accession>A0A9E7JPA6</accession>
<gene>
    <name evidence="1" type="ORF">MUK42_31234</name>
</gene>
<name>A0A9E7JPA6_9LILI</name>
<keyword evidence="2" id="KW-1185">Reference proteome</keyword>
<evidence type="ECO:0000313" key="2">
    <source>
        <dbReference type="Proteomes" id="UP001055439"/>
    </source>
</evidence>
<evidence type="ECO:0000313" key="1">
    <source>
        <dbReference type="EMBL" id="URD87931.1"/>
    </source>
</evidence>
<dbReference type="AlphaFoldDB" id="A0A9E7JPA6"/>
<proteinExistence type="predicted"/>
<reference evidence="1" key="1">
    <citation type="submission" date="2022-05" db="EMBL/GenBank/DDBJ databases">
        <title>The Musa troglodytarum L. genome provides insights into the mechanism of non-climacteric behaviour and enrichment of carotenoids.</title>
        <authorList>
            <person name="Wang J."/>
        </authorList>
    </citation>
    <scope>NUCLEOTIDE SEQUENCE</scope>
    <source>
        <tissue evidence="1">Leaf</tissue>
    </source>
</reference>
<dbReference type="Proteomes" id="UP001055439">
    <property type="component" value="Chromosome 2"/>
</dbReference>